<sequence>MAGLIDTIKLAGVLILALPAALAGLEFLFVRGDTGTGGILIGLAVGLVVVERWLTMPSDVPGLVAKRAAGTVIGDPESESADDDTPTDSTSVTTNEEGD</sequence>
<evidence type="ECO:0000313" key="4">
    <source>
        <dbReference type="EMBL" id="ELY24027.1"/>
    </source>
</evidence>
<keyword evidence="2" id="KW-0472">Membrane</keyword>
<protein>
    <submittedName>
        <fullName evidence="3">Uncharacterized protein</fullName>
    </submittedName>
</protein>
<dbReference type="EMBL" id="CP001932">
    <property type="protein sequence ID" value="ADD04981.1"/>
    <property type="molecule type" value="Genomic_DNA"/>
</dbReference>
<dbReference type="GeneID" id="8824235"/>
<reference evidence="5" key="1">
    <citation type="submission" date="2010-02" db="EMBL/GenBank/DDBJ databases">
        <title>Complete sequence of chromosome of Natrialba magadii ATCC 43099.</title>
        <authorList>
            <consortium name="US DOE Joint Genome Institute"/>
            <person name="Lucas S."/>
            <person name="Copeland A."/>
            <person name="Lapidus A."/>
            <person name="Cheng J.-F."/>
            <person name="Bruce D."/>
            <person name="Goodwin L."/>
            <person name="Pitluck S."/>
            <person name="Davenport K."/>
            <person name="Saunders E."/>
            <person name="Detter J.C."/>
            <person name="Han C."/>
            <person name="Tapia R."/>
            <person name="Land M."/>
            <person name="Hauser L."/>
            <person name="Kyrpides N."/>
            <person name="Mikhailova N."/>
            <person name="De Castro R.E."/>
            <person name="Maupin-Furlow J.A."/>
            <person name="Woyke T."/>
        </authorList>
    </citation>
    <scope>NUCLEOTIDE SEQUENCE [LARGE SCALE GENOMIC DNA]</scope>
    <source>
        <strain evidence="5">ATCC 43099 / DSM 3394 / CCM 3739 / CIP 104546 / IAM 13178 / JCM 8861 / NBRC 102185 / NCIMB 2190 / MS3</strain>
    </source>
</reference>
<keyword evidence="5" id="KW-1185">Reference proteome</keyword>
<dbReference type="InterPro" id="IPR055955">
    <property type="entry name" value="DUF7533"/>
</dbReference>
<reference evidence="3 5" key="2">
    <citation type="journal article" date="2012" name="BMC Genomics">
        <title>A comparative genomics perspective on the genetic content of the alkaliphilic haloarchaeon Natrialba magadii ATCC 43099T.</title>
        <authorList>
            <person name="Siddaramappa S."/>
            <person name="Challacombe J.F."/>
            <person name="Decastro R.E."/>
            <person name="Pfeiffer F."/>
            <person name="Sastre D.E."/>
            <person name="Gimenez M.I."/>
            <person name="Paggi R.A."/>
            <person name="Detter J.C."/>
            <person name="Davenport K.W."/>
            <person name="Goodwin L.A."/>
            <person name="Kyrpides N."/>
            <person name="Tapia R."/>
            <person name="Pitluck S."/>
            <person name="Lucas S."/>
            <person name="Woyke T."/>
            <person name="Maupin-Furlow J.A."/>
        </authorList>
    </citation>
    <scope>NUCLEOTIDE SEQUENCE [LARGE SCALE GENOMIC DNA]</scope>
    <source>
        <strain evidence="3">ATCC 43099</strain>
        <strain evidence="5">ATCC 43099 / DSM 3394 / CCM 3739 / CIP 104546 / IAM 13178 / JCM 8861 / NBRC 102185 / NCIMB 2190 / MS3</strain>
    </source>
</reference>
<feature type="compositionally biased region" description="Acidic residues" evidence="1">
    <location>
        <begin position="76"/>
        <end position="86"/>
    </location>
</feature>
<feature type="transmembrane region" description="Helical" evidence="2">
    <location>
        <begin position="12"/>
        <end position="30"/>
    </location>
</feature>
<dbReference type="EMBL" id="AOHS01000060">
    <property type="protein sequence ID" value="ELY24027.1"/>
    <property type="molecule type" value="Genomic_DNA"/>
</dbReference>
<reference evidence="3" key="4">
    <citation type="submission" date="2016-09" db="EMBL/GenBank/DDBJ databases">
        <authorList>
            <person name="Pfeiffer F."/>
        </authorList>
    </citation>
    <scope>NUCLEOTIDE SEQUENCE</scope>
    <source>
        <strain evidence="3">ATCC 43099</strain>
    </source>
</reference>
<dbReference type="STRING" id="547559.Nmag_1402"/>
<organism evidence="3 5">
    <name type="scientific">Natrialba magadii (strain ATCC 43099 / DSM 3394 / CCM 3739 / CIP 104546 / IAM 13178 / JCM 8861 / NBRC 102185 / NCIMB 2190 / MS3)</name>
    <name type="common">Natronobacterium magadii</name>
    <dbReference type="NCBI Taxonomy" id="547559"/>
    <lineage>
        <taxon>Archaea</taxon>
        <taxon>Methanobacteriati</taxon>
        <taxon>Methanobacteriota</taxon>
        <taxon>Stenosarchaea group</taxon>
        <taxon>Halobacteria</taxon>
        <taxon>Halobacteriales</taxon>
        <taxon>Natrialbaceae</taxon>
        <taxon>Natrialba</taxon>
    </lineage>
</organism>
<dbReference type="KEGG" id="nmg:Nmag_1402"/>
<keyword evidence="2" id="KW-0812">Transmembrane</keyword>
<reference evidence="4 6" key="3">
    <citation type="journal article" date="2014" name="PLoS Genet.">
        <title>Phylogenetically driven sequencing of extremely halophilic archaea reveals strategies for static and dynamic osmo-response.</title>
        <authorList>
            <person name="Becker E.A."/>
            <person name="Seitzer P.M."/>
            <person name="Tritt A."/>
            <person name="Larsen D."/>
            <person name="Krusor M."/>
            <person name="Yao A.I."/>
            <person name="Wu D."/>
            <person name="Madern D."/>
            <person name="Eisen J.A."/>
            <person name="Darling A.E."/>
            <person name="Facciotti M.T."/>
        </authorList>
    </citation>
    <scope>NUCLEOTIDE SEQUENCE [LARGE SCALE GENOMIC DNA]</scope>
    <source>
        <strain evidence="6">ATCC 43099 / DSM 3394 / CCM 3739 / CIP 104546 / IAM 13178 / JCM 8861 / NBRC 102185 / NCIMB 2190 / MS3</strain>
        <strain evidence="4">MS-3</strain>
    </source>
</reference>
<dbReference type="PaxDb" id="547559-Nmag_1402"/>
<accession>D3ST35</accession>
<dbReference type="RefSeq" id="WP_004268104.1">
    <property type="nucleotide sequence ID" value="NC_013922.1"/>
</dbReference>
<proteinExistence type="predicted"/>
<evidence type="ECO:0000313" key="5">
    <source>
        <dbReference type="Proteomes" id="UP000001879"/>
    </source>
</evidence>
<dbReference type="Proteomes" id="UP000011543">
    <property type="component" value="Unassembled WGS sequence"/>
</dbReference>
<name>D3ST35_NATMM</name>
<dbReference type="Pfam" id="PF24377">
    <property type="entry name" value="DUF7533"/>
    <property type="match status" value="1"/>
</dbReference>
<feature type="transmembrane region" description="Helical" evidence="2">
    <location>
        <begin position="36"/>
        <end position="54"/>
    </location>
</feature>
<dbReference type="HOGENOM" id="CLU_170067_0_0_2"/>
<evidence type="ECO:0000313" key="3">
    <source>
        <dbReference type="EMBL" id="ADD04981.1"/>
    </source>
</evidence>
<feature type="region of interest" description="Disordered" evidence="1">
    <location>
        <begin position="73"/>
        <end position="99"/>
    </location>
</feature>
<dbReference type="Proteomes" id="UP000001879">
    <property type="component" value="Chromosome"/>
</dbReference>
<keyword evidence="2" id="KW-1133">Transmembrane helix</keyword>
<evidence type="ECO:0000256" key="2">
    <source>
        <dbReference type="SAM" id="Phobius"/>
    </source>
</evidence>
<evidence type="ECO:0000313" key="6">
    <source>
        <dbReference type="Proteomes" id="UP000011543"/>
    </source>
</evidence>
<dbReference type="AlphaFoldDB" id="D3ST35"/>
<evidence type="ECO:0000256" key="1">
    <source>
        <dbReference type="SAM" id="MobiDB-lite"/>
    </source>
</evidence>
<dbReference type="eggNOG" id="arCOG08183">
    <property type="taxonomic scope" value="Archaea"/>
</dbReference>
<feature type="compositionally biased region" description="Low complexity" evidence="1">
    <location>
        <begin position="87"/>
        <end position="99"/>
    </location>
</feature>
<dbReference type="PATRIC" id="fig|547559.17.peg.3857"/>
<gene>
    <name evidence="3" type="ordered locus">Nmag_1402</name>
    <name evidence="4" type="ORF">C500_19525</name>
</gene>